<dbReference type="PANTHER" id="PTHR30629:SF2">
    <property type="entry name" value="PROPHAGE INTEGRASE INTS-RELATED"/>
    <property type="match status" value="1"/>
</dbReference>
<dbReference type="RefSeq" id="WP_158636733.1">
    <property type="nucleotide sequence ID" value="NZ_VLKK01000053.1"/>
</dbReference>
<evidence type="ECO:0000256" key="4">
    <source>
        <dbReference type="ARBA" id="ARBA00023172"/>
    </source>
</evidence>
<keyword evidence="7" id="KW-1185">Reference proteome</keyword>
<feature type="domain" description="Tyr recombinase" evidence="5">
    <location>
        <begin position="169"/>
        <end position="338"/>
    </location>
</feature>
<evidence type="ECO:0000313" key="6">
    <source>
        <dbReference type="EMBL" id="TWH86691.1"/>
    </source>
</evidence>
<dbReference type="GO" id="GO:0015074">
    <property type="term" value="P:DNA integration"/>
    <property type="evidence" value="ECO:0007669"/>
    <property type="project" value="UniProtKB-KW"/>
</dbReference>
<evidence type="ECO:0000256" key="1">
    <source>
        <dbReference type="ARBA" id="ARBA00008857"/>
    </source>
</evidence>
<name>A0A562JU73_SPHWJ</name>
<evidence type="ECO:0000313" key="7">
    <source>
        <dbReference type="Proteomes" id="UP000316624"/>
    </source>
</evidence>
<dbReference type="Pfam" id="PF00589">
    <property type="entry name" value="Phage_integrase"/>
    <property type="match status" value="1"/>
</dbReference>
<accession>A0A562JU73</accession>
<dbReference type="CDD" id="cd00796">
    <property type="entry name" value="INT_Rci_Hp1_C"/>
    <property type="match status" value="1"/>
</dbReference>
<dbReference type="PANTHER" id="PTHR30629">
    <property type="entry name" value="PROPHAGE INTEGRASE"/>
    <property type="match status" value="1"/>
</dbReference>
<comment type="caution">
    <text evidence="6">The sequence shown here is derived from an EMBL/GenBank/DDBJ whole genome shotgun (WGS) entry which is preliminary data.</text>
</comment>
<comment type="similarity">
    <text evidence="1">Belongs to the 'phage' integrase family.</text>
</comment>
<dbReference type="InterPro" id="IPR011010">
    <property type="entry name" value="DNA_brk_join_enz"/>
</dbReference>
<dbReference type="AlphaFoldDB" id="A0A562JU73"/>
<dbReference type="InterPro" id="IPR002104">
    <property type="entry name" value="Integrase_catalytic"/>
</dbReference>
<organism evidence="6 7">
    <name type="scientific">Sphingobium wenxiniae (strain DSM 21828 / CGMCC 1.7748 / JZ-1)</name>
    <dbReference type="NCBI Taxonomy" id="595605"/>
    <lineage>
        <taxon>Bacteria</taxon>
        <taxon>Pseudomonadati</taxon>
        <taxon>Pseudomonadota</taxon>
        <taxon>Alphaproteobacteria</taxon>
        <taxon>Sphingomonadales</taxon>
        <taxon>Sphingomonadaceae</taxon>
        <taxon>Sphingobium</taxon>
    </lineage>
</organism>
<dbReference type="SUPFAM" id="SSF56349">
    <property type="entry name" value="DNA breaking-rejoining enzymes"/>
    <property type="match status" value="1"/>
</dbReference>
<evidence type="ECO:0000256" key="2">
    <source>
        <dbReference type="ARBA" id="ARBA00022908"/>
    </source>
</evidence>
<proteinExistence type="inferred from homology"/>
<evidence type="ECO:0000259" key="5">
    <source>
        <dbReference type="PROSITE" id="PS51898"/>
    </source>
</evidence>
<dbReference type="Proteomes" id="UP000316624">
    <property type="component" value="Unassembled WGS sequence"/>
</dbReference>
<evidence type="ECO:0000256" key="3">
    <source>
        <dbReference type="ARBA" id="ARBA00023125"/>
    </source>
</evidence>
<sequence length="401" mass="45683">MLGQRFQLGDYWLSQRAGSANWYATYFDKRSRQTKRTSLGTSDFQQAQLKLAELVTKKAELKNVPLVEMPLATVLIRYWERRGSKAASHDTQRFASKLWNEFWGEATVAELSIPRQQEFIIWLKARGYKNSYVDRILSVGRAALNLAWKWGELPTAPFIMHLSDKSDAKEAYRLKEHEMRRFLSAVQAWPHVYTFSMLMLNTLSRPAAILELAPVQVDLENRRINLNPKGRKQTKKFRPIVPITDTLLPFVRNRSALRFVTWRGNPVQSVKKTFAKAVSAAGLPAEVTPYSLRHTMAAELRRRGVPAWEVEGLLGHRRPGVTETYAEFSPDYLSQGRAAIDAYFDDLAMELPVHPAECVPVACQPKSFAVLRKEIFMSNFNWKTGAGEGIRTLDPNLGKVA</sequence>
<dbReference type="InterPro" id="IPR010998">
    <property type="entry name" value="Integrase_recombinase_N"/>
</dbReference>
<dbReference type="Gene3D" id="1.10.150.130">
    <property type="match status" value="1"/>
</dbReference>
<dbReference type="PROSITE" id="PS51898">
    <property type="entry name" value="TYR_RECOMBINASE"/>
    <property type="match status" value="1"/>
</dbReference>
<dbReference type="InterPro" id="IPR013762">
    <property type="entry name" value="Integrase-like_cat_sf"/>
</dbReference>
<keyword evidence="4" id="KW-0233">DNA recombination</keyword>
<dbReference type="GO" id="GO:0003677">
    <property type="term" value="F:DNA binding"/>
    <property type="evidence" value="ECO:0007669"/>
    <property type="project" value="UniProtKB-KW"/>
</dbReference>
<dbReference type="Gene3D" id="1.10.443.10">
    <property type="entry name" value="Intergrase catalytic core"/>
    <property type="match status" value="1"/>
</dbReference>
<keyword evidence="3" id="KW-0238">DNA-binding</keyword>
<dbReference type="EMBL" id="VLKK01000053">
    <property type="protein sequence ID" value="TWH86691.1"/>
    <property type="molecule type" value="Genomic_DNA"/>
</dbReference>
<gene>
    <name evidence="6" type="ORF">IQ35_04061</name>
</gene>
<protein>
    <submittedName>
        <fullName evidence="6">Site-specific recombinase XerD</fullName>
    </submittedName>
</protein>
<dbReference type="GO" id="GO:0006310">
    <property type="term" value="P:DNA recombination"/>
    <property type="evidence" value="ECO:0007669"/>
    <property type="project" value="UniProtKB-KW"/>
</dbReference>
<dbReference type="InterPro" id="IPR050808">
    <property type="entry name" value="Phage_Integrase"/>
</dbReference>
<reference evidence="6 7" key="1">
    <citation type="journal article" date="2015" name="Stand. Genomic Sci.">
        <title>Genomic Encyclopedia of Bacterial and Archaeal Type Strains, Phase III: the genomes of soil and plant-associated and newly described type strains.</title>
        <authorList>
            <person name="Whitman W.B."/>
            <person name="Woyke T."/>
            <person name="Klenk H.P."/>
            <person name="Zhou Y."/>
            <person name="Lilburn T.G."/>
            <person name="Beck B.J."/>
            <person name="De Vos P."/>
            <person name="Vandamme P."/>
            <person name="Eisen J.A."/>
            <person name="Garrity G."/>
            <person name="Hugenholtz P."/>
            <person name="Kyrpides N.C."/>
        </authorList>
    </citation>
    <scope>NUCLEOTIDE SEQUENCE [LARGE SCALE GENOMIC DNA]</scope>
    <source>
        <strain evidence="6 7">CGMCC 1.7748</strain>
    </source>
</reference>
<keyword evidence="2" id="KW-0229">DNA integration</keyword>